<feature type="transmembrane region" description="Helical" evidence="1">
    <location>
        <begin position="6"/>
        <end position="25"/>
    </location>
</feature>
<name>A0A9I9ECZ9_CUCME</name>
<reference evidence="2" key="1">
    <citation type="submission" date="2023-03" db="UniProtKB">
        <authorList>
            <consortium name="EnsemblPlants"/>
        </authorList>
    </citation>
    <scope>IDENTIFICATION</scope>
</reference>
<dbReference type="EnsemblPlants" id="MELO3C031830.2.1">
    <property type="protein sequence ID" value="MELO3C031830.2.1"/>
    <property type="gene ID" value="MELO3C031830.2"/>
</dbReference>
<proteinExistence type="predicted"/>
<dbReference type="AlphaFoldDB" id="A0A9I9ECZ9"/>
<accession>A0A9I9ECZ9</accession>
<keyword evidence="1" id="KW-0472">Membrane</keyword>
<dbReference type="Gramene" id="MELO3C031830.2.1">
    <property type="protein sequence ID" value="MELO3C031830.2.1"/>
    <property type="gene ID" value="MELO3C031830.2"/>
</dbReference>
<protein>
    <submittedName>
        <fullName evidence="2">Uncharacterized protein</fullName>
    </submittedName>
</protein>
<evidence type="ECO:0000256" key="1">
    <source>
        <dbReference type="SAM" id="Phobius"/>
    </source>
</evidence>
<evidence type="ECO:0000313" key="2">
    <source>
        <dbReference type="EnsemblPlants" id="MELO3C031830.2.1"/>
    </source>
</evidence>
<keyword evidence="1" id="KW-0812">Transmembrane</keyword>
<sequence length="89" mass="10856">MDVVFYMGRFWKIWIEIFILVFLNFHWINEKRHKTTIGNQLISMYKCERRRRDREIKFKILRVPKKSLGGWHSWVHLDEGGSSFIGSIK</sequence>
<organism evidence="2">
    <name type="scientific">Cucumis melo</name>
    <name type="common">Muskmelon</name>
    <dbReference type="NCBI Taxonomy" id="3656"/>
    <lineage>
        <taxon>Eukaryota</taxon>
        <taxon>Viridiplantae</taxon>
        <taxon>Streptophyta</taxon>
        <taxon>Embryophyta</taxon>
        <taxon>Tracheophyta</taxon>
        <taxon>Spermatophyta</taxon>
        <taxon>Magnoliopsida</taxon>
        <taxon>eudicotyledons</taxon>
        <taxon>Gunneridae</taxon>
        <taxon>Pentapetalae</taxon>
        <taxon>rosids</taxon>
        <taxon>fabids</taxon>
        <taxon>Cucurbitales</taxon>
        <taxon>Cucurbitaceae</taxon>
        <taxon>Benincaseae</taxon>
        <taxon>Cucumis</taxon>
    </lineage>
</organism>
<keyword evidence="1" id="KW-1133">Transmembrane helix</keyword>